<evidence type="ECO:0000313" key="2">
    <source>
        <dbReference type="EMBL" id="ARQ69874.1"/>
    </source>
</evidence>
<dbReference type="EMBL" id="CP021121">
    <property type="protein sequence ID" value="ARQ69874.1"/>
    <property type="molecule type" value="Genomic_DNA"/>
</dbReference>
<dbReference type="PANTHER" id="PTHR43162:SF1">
    <property type="entry name" value="PRESTALK A DIFFERENTIATION PROTEIN A"/>
    <property type="match status" value="1"/>
</dbReference>
<gene>
    <name evidence="2" type="ORF">CAG99_14260</name>
</gene>
<dbReference type="Gene3D" id="3.40.50.720">
    <property type="entry name" value="NAD(P)-binding Rossmann-like Domain"/>
    <property type="match status" value="1"/>
</dbReference>
<evidence type="ECO:0000259" key="1">
    <source>
        <dbReference type="Pfam" id="PF13460"/>
    </source>
</evidence>
<dbReference type="InterPro" id="IPR016040">
    <property type="entry name" value="NAD(P)-bd_dom"/>
</dbReference>
<dbReference type="Gene3D" id="3.90.25.10">
    <property type="entry name" value="UDP-galactose 4-epimerase, domain 1"/>
    <property type="match status" value="1"/>
</dbReference>
<dbReference type="InterPro" id="IPR036291">
    <property type="entry name" value="NAD(P)-bd_dom_sf"/>
</dbReference>
<name>A0A1W7CYJ5_9ACTN</name>
<dbReference type="Pfam" id="PF13460">
    <property type="entry name" value="NAD_binding_10"/>
    <property type="match status" value="1"/>
</dbReference>
<evidence type="ECO:0000313" key="3">
    <source>
        <dbReference type="Proteomes" id="UP000194218"/>
    </source>
</evidence>
<reference evidence="2 3" key="1">
    <citation type="submission" date="2017-05" db="EMBL/GenBank/DDBJ databases">
        <title>Complete genome sequence of Streptomyces sp. SCSIO 03032 revealed the diverse biosynthetic pathways for its bioactive secondary metabolites.</title>
        <authorList>
            <person name="Ma L."/>
            <person name="Zhu Y."/>
            <person name="Zhang W."/>
            <person name="Zhang G."/>
            <person name="Tian X."/>
            <person name="Zhang S."/>
            <person name="Zhang C."/>
        </authorList>
    </citation>
    <scope>NUCLEOTIDE SEQUENCE [LARGE SCALE GENOMIC DNA]</scope>
    <source>
        <strain evidence="2 3">SCSIO 03032</strain>
    </source>
</reference>
<dbReference type="Proteomes" id="UP000194218">
    <property type="component" value="Chromosome"/>
</dbReference>
<organism evidence="2 3">
    <name type="scientific">Streptomyces marincola</name>
    <dbReference type="NCBI Taxonomy" id="2878388"/>
    <lineage>
        <taxon>Bacteria</taxon>
        <taxon>Bacillati</taxon>
        <taxon>Actinomycetota</taxon>
        <taxon>Actinomycetes</taxon>
        <taxon>Kitasatosporales</taxon>
        <taxon>Streptomycetaceae</taxon>
        <taxon>Streptomyces</taxon>
    </lineage>
</organism>
<feature type="domain" description="NAD(P)-binding" evidence="1">
    <location>
        <begin position="6"/>
        <end position="184"/>
    </location>
</feature>
<keyword evidence="3" id="KW-1185">Reference proteome</keyword>
<dbReference type="PANTHER" id="PTHR43162">
    <property type="match status" value="1"/>
</dbReference>
<sequence length="282" mass="29625">MILVTGATGSIGRHLVRRLAAENVEFTALVRTAAAGRSLGCPYVVGDFDDPDSLAAAFGPRGRVSRLLLNSAGAVPVPDGTPQPMVRRQLAAIDAARAAGVERVVKVSAFGAAPGGRLAVGAHGEIERYLKRSELSWSMLRPNGFMQNFATGDGGYVRDGALVGHFGAGRVAYVDARDIAACAAVLLTGDRGAGEVFVPTGPEALTHREIARRLGLGFRDIPAAEAAAELRVRGLPDGFVADLVWLWEDMAAGGLSVLTEDVRALTGRTPRTFDDWLADGRP</sequence>
<dbReference type="InterPro" id="IPR051604">
    <property type="entry name" value="Ergot_Alk_Oxidoreductase"/>
</dbReference>
<dbReference type="AlphaFoldDB" id="A0A1W7CYJ5"/>
<dbReference type="OrthoDB" id="116343at2"/>
<proteinExistence type="predicted"/>
<dbReference type="KEGG" id="smao:CAG99_14260"/>
<dbReference type="SUPFAM" id="SSF51735">
    <property type="entry name" value="NAD(P)-binding Rossmann-fold domains"/>
    <property type="match status" value="1"/>
</dbReference>
<accession>A0A1W7CYJ5</accession>
<protein>
    <submittedName>
        <fullName evidence="2">NAD(P)-dependent oxidoreductase</fullName>
    </submittedName>
</protein>